<reference evidence="1" key="1">
    <citation type="submission" date="2022-09" db="EMBL/GenBank/DDBJ databases">
        <authorList>
            <person name="Yuan C."/>
            <person name="Ke Z."/>
        </authorList>
    </citation>
    <scope>NUCLEOTIDE SEQUENCE</scope>
    <source>
        <strain evidence="1">LB-8</strain>
    </source>
</reference>
<dbReference type="AlphaFoldDB" id="A0A9X2XWB4"/>
<dbReference type="RefSeq" id="WP_279297279.1">
    <property type="nucleotide sequence ID" value="NZ_JAOTIF010000008.1"/>
</dbReference>
<reference evidence="1" key="2">
    <citation type="submission" date="2023-04" db="EMBL/GenBank/DDBJ databases">
        <title>Paracnuella aquatica gen. nov., sp. nov., a member of the family Chitinophagaceae isolated from a hot spring.</title>
        <authorList>
            <person name="Wang C."/>
        </authorList>
    </citation>
    <scope>NUCLEOTIDE SEQUENCE</scope>
    <source>
        <strain evidence="1">LB-8</strain>
    </source>
</reference>
<sequence>MDRWHQQKNHFDGLQQLVERNYQFLKHALIKETQRLQRAYKKQKKKETAQGKYCELHFTTKAVEANQKISKSGCGHQSHGQSTAYEPSYYKKIPTLAQTTLT</sequence>
<gene>
    <name evidence="1" type="ORF">OCK74_11965</name>
</gene>
<keyword evidence="2" id="KW-1185">Reference proteome</keyword>
<name>A0A9X2XWB4_9BACT</name>
<accession>A0A9X2XWB4</accession>
<evidence type="ECO:0000313" key="1">
    <source>
        <dbReference type="EMBL" id="MCU7549837.1"/>
    </source>
</evidence>
<dbReference type="Proteomes" id="UP001155483">
    <property type="component" value="Unassembled WGS sequence"/>
</dbReference>
<evidence type="ECO:0000313" key="2">
    <source>
        <dbReference type="Proteomes" id="UP001155483"/>
    </source>
</evidence>
<protein>
    <submittedName>
        <fullName evidence="1">Uncharacterized protein</fullName>
    </submittedName>
</protein>
<organism evidence="1 2">
    <name type="scientific">Paraflavisolibacter caeni</name>
    <dbReference type="NCBI Taxonomy" id="2982496"/>
    <lineage>
        <taxon>Bacteria</taxon>
        <taxon>Pseudomonadati</taxon>
        <taxon>Bacteroidota</taxon>
        <taxon>Chitinophagia</taxon>
        <taxon>Chitinophagales</taxon>
        <taxon>Chitinophagaceae</taxon>
        <taxon>Paraflavisolibacter</taxon>
    </lineage>
</organism>
<dbReference type="EMBL" id="JAOTIF010000008">
    <property type="protein sequence ID" value="MCU7549837.1"/>
    <property type="molecule type" value="Genomic_DNA"/>
</dbReference>
<comment type="caution">
    <text evidence="1">The sequence shown here is derived from an EMBL/GenBank/DDBJ whole genome shotgun (WGS) entry which is preliminary data.</text>
</comment>
<proteinExistence type="predicted"/>